<organism evidence="11 12">
    <name type="scientific">Thermoleophilum album</name>
    <dbReference type="NCBI Taxonomy" id="29539"/>
    <lineage>
        <taxon>Bacteria</taxon>
        <taxon>Bacillati</taxon>
        <taxon>Actinomycetota</taxon>
        <taxon>Thermoleophilia</taxon>
        <taxon>Thermoleophilales</taxon>
        <taxon>Thermoleophilaceae</taxon>
        <taxon>Thermoleophilum</taxon>
    </lineage>
</organism>
<evidence type="ECO:0000256" key="9">
    <source>
        <dbReference type="SAM" id="Phobius"/>
    </source>
</evidence>
<dbReference type="OrthoDB" id="9815217at2"/>
<name>A0A1H6FWF9_THEAL</name>
<dbReference type="InterPro" id="IPR050330">
    <property type="entry name" value="Bact_OuterMem_StrucFunc"/>
</dbReference>
<dbReference type="PANTHER" id="PTHR30329:SF21">
    <property type="entry name" value="LIPOPROTEIN YIAD-RELATED"/>
    <property type="match status" value="1"/>
</dbReference>
<feature type="transmembrane region" description="Helical" evidence="9">
    <location>
        <begin position="24"/>
        <end position="44"/>
    </location>
</feature>
<dbReference type="Gene3D" id="3.30.1330.60">
    <property type="entry name" value="OmpA-like domain"/>
    <property type="match status" value="1"/>
</dbReference>
<dbReference type="InterPro" id="IPR025713">
    <property type="entry name" value="MotB-like_N_dom"/>
</dbReference>
<keyword evidence="5 9" id="KW-1133">Transmembrane helix</keyword>
<evidence type="ECO:0000313" key="12">
    <source>
        <dbReference type="Proteomes" id="UP000222056"/>
    </source>
</evidence>
<keyword evidence="3" id="KW-1003">Cell membrane</keyword>
<evidence type="ECO:0000256" key="7">
    <source>
        <dbReference type="PROSITE-ProRule" id="PRU00473"/>
    </source>
</evidence>
<dbReference type="STRING" id="29539.SAMN02745716_1694"/>
<comment type="similarity">
    <text evidence="2">Belongs to the MotB family.</text>
</comment>
<dbReference type="PANTHER" id="PTHR30329">
    <property type="entry name" value="STATOR ELEMENT OF FLAGELLAR MOTOR COMPLEX"/>
    <property type="match status" value="1"/>
</dbReference>
<evidence type="ECO:0000256" key="4">
    <source>
        <dbReference type="ARBA" id="ARBA00022692"/>
    </source>
</evidence>
<evidence type="ECO:0000256" key="3">
    <source>
        <dbReference type="ARBA" id="ARBA00022475"/>
    </source>
</evidence>
<dbReference type="InterPro" id="IPR036737">
    <property type="entry name" value="OmpA-like_sf"/>
</dbReference>
<keyword evidence="12" id="KW-1185">Reference proteome</keyword>
<dbReference type="InterPro" id="IPR006665">
    <property type="entry name" value="OmpA-like"/>
</dbReference>
<dbReference type="RefSeq" id="WP_093118125.1">
    <property type="nucleotide sequence ID" value="NZ_FNWJ01000002.1"/>
</dbReference>
<evidence type="ECO:0000256" key="1">
    <source>
        <dbReference type="ARBA" id="ARBA00004162"/>
    </source>
</evidence>
<proteinExistence type="inferred from homology"/>
<reference evidence="12" key="1">
    <citation type="submission" date="2016-10" db="EMBL/GenBank/DDBJ databases">
        <authorList>
            <person name="Varghese N."/>
            <person name="Submissions S."/>
        </authorList>
    </citation>
    <scope>NUCLEOTIDE SEQUENCE [LARGE SCALE GENOMIC DNA]</scope>
    <source>
        <strain evidence="12">ATCC 35263</strain>
    </source>
</reference>
<evidence type="ECO:0000256" key="6">
    <source>
        <dbReference type="ARBA" id="ARBA00023136"/>
    </source>
</evidence>
<evidence type="ECO:0000313" key="11">
    <source>
        <dbReference type="EMBL" id="SEH14640.1"/>
    </source>
</evidence>
<evidence type="ECO:0000256" key="2">
    <source>
        <dbReference type="ARBA" id="ARBA00008914"/>
    </source>
</evidence>
<keyword evidence="6 7" id="KW-0472">Membrane</keyword>
<evidence type="ECO:0000256" key="5">
    <source>
        <dbReference type="ARBA" id="ARBA00022989"/>
    </source>
</evidence>
<feature type="domain" description="OmpA-like" evidence="10">
    <location>
        <begin position="135"/>
        <end position="255"/>
    </location>
</feature>
<dbReference type="GO" id="GO:0005886">
    <property type="term" value="C:plasma membrane"/>
    <property type="evidence" value="ECO:0007669"/>
    <property type="project" value="UniProtKB-SubCell"/>
</dbReference>
<protein>
    <submittedName>
        <fullName evidence="11">Chemotaxis protein MotB</fullName>
    </submittedName>
</protein>
<dbReference type="Proteomes" id="UP000222056">
    <property type="component" value="Unassembled WGS sequence"/>
</dbReference>
<evidence type="ECO:0000256" key="8">
    <source>
        <dbReference type="SAM" id="MobiDB-lite"/>
    </source>
</evidence>
<dbReference type="SUPFAM" id="SSF103088">
    <property type="entry name" value="OmpA-like"/>
    <property type="match status" value="1"/>
</dbReference>
<sequence length="280" mass="30888">MAGRRASRRRRAAHAEHENEERWLLTYSDMITLLMALFIVMFAISNVNKSKLEALRQSLEQAFSGAILPGGHTVRQVAPPSRSPAPPQAGQAQSELVENQIQRDDADFREIKRRLDRYIHAHHLEREVRTLIDERGLMIRLLTDRILFDSGSAELKSQSAPLLSAVADMLKLRAGLPISVEGHTDPVPISGRYPSNWELSTARAARVVRALVARGIPAQSLSATGYAWLHPIASNATPAGRARNRRVEIVLLRSGLAQRQTGPLTNALRVSITQGAGATR</sequence>
<feature type="region of interest" description="Disordered" evidence="8">
    <location>
        <begin position="76"/>
        <end position="97"/>
    </location>
</feature>
<dbReference type="Pfam" id="PF00691">
    <property type="entry name" value="OmpA"/>
    <property type="match status" value="1"/>
</dbReference>
<evidence type="ECO:0000259" key="10">
    <source>
        <dbReference type="PROSITE" id="PS51123"/>
    </source>
</evidence>
<dbReference type="Pfam" id="PF13677">
    <property type="entry name" value="MotB_plug"/>
    <property type="match status" value="1"/>
</dbReference>
<gene>
    <name evidence="11" type="ORF">SAMN02745716_1694</name>
</gene>
<comment type="subcellular location">
    <subcellularLocation>
        <location evidence="1">Cell membrane</location>
        <topology evidence="1">Single-pass membrane protein</topology>
    </subcellularLocation>
</comment>
<accession>A0A1H6FWF9</accession>
<dbReference type="CDD" id="cd07185">
    <property type="entry name" value="OmpA_C-like"/>
    <property type="match status" value="1"/>
</dbReference>
<dbReference type="PROSITE" id="PS51123">
    <property type="entry name" value="OMPA_2"/>
    <property type="match status" value="1"/>
</dbReference>
<keyword evidence="4 9" id="KW-0812">Transmembrane</keyword>
<dbReference type="EMBL" id="FNWJ01000002">
    <property type="protein sequence ID" value="SEH14640.1"/>
    <property type="molecule type" value="Genomic_DNA"/>
</dbReference>
<dbReference type="AlphaFoldDB" id="A0A1H6FWF9"/>